<evidence type="ECO:0000259" key="3">
    <source>
        <dbReference type="PROSITE" id="PS50887"/>
    </source>
</evidence>
<comment type="caution">
    <text evidence="4">The sequence shown here is derived from an EMBL/GenBank/DDBJ whole genome shotgun (WGS) entry which is preliminary data.</text>
</comment>
<feature type="transmembrane region" description="Helical" evidence="1">
    <location>
        <begin position="203"/>
        <end position="220"/>
    </location>
</feature>
<evidence type="ECO:0000256" key="1">
    <source>
        <dbReference type="SAM" id="Phobius"/>
    </source>
</evidence>
<dbReference type="SMART" id="SM00052">
    <property type="entry name" value="EAL"/>
    <property type="match status" value="1"/>
</dbReference>
<evidence type="ECO:0000259" key="2">
    <source>
        <dbReference type="PROSITE" id="PS50883"/>
    </source>
</evidence>
<dbReference type="Gene3D" id="3.30.70.270">
    <property type="match status" value="1"/>
</dbReference>
<dbReference type="InterPro" id="IPR052155">
    <property type="entry name" value="Biofilm_reg_signaling"/>
</dbReference>
<dbReference type="CDD" id="cd01949">
    <property type="entry name" value="GGDEF"/>
    <property type="match status" value="1"/>
</dbReference>
<dbReference type="RefSeq" id="WP_319953461.1">
    <property type="nucleotide sequence ID" value="NZ_JAXAVX010000002.1"/>
</dbReference>
<feature type="transmembrane region" description="Helical" evidence="1">
    <location>
        <begin position="99"/>
        <end position="124"/>
    </location>
</feature>
<keyword evidence="4" id="KW-0548">Nucleotidyltransferase</keyword>
<dbReference type="CDD" id="cd01948">
    <property type="entry name" value="EAL"/>
    <property type="match status" value="1"/>
</dbReference>
<evidence type="ECO:0000313" key="4">
    <source>
        <dbReference type="EMBL" id="MDX8151311.1"/>
    </source>
</evidence>
<dbReference type="InterPro" id="IPR035919">
    <property type="entry name" value="EAL_sf"/>
</dbReference>
<feature type="transmembrane region" description="Helical" evidence="1">
    <location>
        <begin position="165"/>
        <end position="183"/>
    </location>
</feature>
<organism evidence="4 5">
    <name type="scientific">Patulibacter brassicae</name>
    <dbReference type="NCBI Taxonomy" id="1705717"/>
    <lineage>
        <taxon>Bacteria</taxon>
        <taxon>Bacillati</taxon>
        <taxon>Actinomycetota</taxon>
        <taxon>Thermoleophilia</taxon>
        <taxon>Solirubrobacterales</taxon>
        <taxon>Patulibacteraceae</taxon>
        <taxon>Patulibacter</taxon>
    </lineage>
</organism>
<keyword evidence="4" id="KW-0808">Transferase</keyword>
<protein>
    <submittedName>
        <fullName evidence="4">Bifunctional diguanylate cyclase/phosphodiesterase</fullName>
        <ecNumber evidence="4">2.7.7.65</ecNumber>
        <ecNumber evidence="4">3.1.4.52</ecNumber>
    </submittedName>
</protein>
<dbReference type="PROSITE" id="PS50887">
    <property type="entry name" value="GGDEF"/>
    <property type="match status" value="1"/>
</dbReference>
<keyword evidence="1" id="KW-1133">Transmembrane helix</keyword>
<dbReference type="EMBL" id="JAXAVX010000002">
    <property type="protein sequence ID" value="MDX8151311.1"/>
    <property type="molecule type" value="Genomic_DNA"/>
</dbReference>
<dbReference type="Proteomes" id="UP001277761">
    <property type="component" value="Unassembled WGS sequence"/>
</dbReference>
<dbReference type="InterPro" id="IPR000160">
    <property type="entry name" value="GGDEF_dom"/>
</dbReference>
<dbReference type="SUPFAM" id="SSF55073">
    <property type="entry name" value="Nucleotide cyclase"/>
    <property type="match status" value="1"/>
</dbReference>
<reference evidence="4 5" key="1">
    <citation type="submission" date="2023-11" db="EMBL/GenBank/DDBJ databases">
        <authorList>
            <person name="Xu M."/>
            <person name="Jiang T."/>
        </authorList>
    </citation>
    <scope>NUCLEOTIDE SEQUENCE [LARGE SCALE GENOMIC DNA]</scope>
    <source>
        <strain evidence="4 5">SD</strain>
    </source>
</reference>
<dbReference type="PROSITE" id="PS50883">
    <property type="entry name" value="EAL"/>
    <property type="match status" value="1"/>
</dbReference>
<dbReference type="InterPro" id="IPR043128">
    <property type="entry name" value="Rev_trsase/Diguanyl_cyclase"/>
</dbReference>
<dbReference type="PANTHER" id="PTHR44757">
    <property type="entry name" value="DIGUANYLATE CYCLASE DGCP"/>
    <property type="match status" value="1"/>
</dbReference>
<keyword evidence="5" id="KW-1185">Reference proteome</keyword>
<keyword evidence="1" id="KW-0812">Transmembrane</keyword>
<name>A0ABU4VHL0_9ACTN</name>
<proteinExistence type="predicted"/>
<feature type="transmembrane region" description="Helical" evidence="1">
    <location>
        <begin position="69"/>
        <end position="87"/>
    </location>
</feature>
<keyword evidence="4" id="KW-0378">Hydrolase</keyword>
<accession>A0ABU4VHL0</accession>
<dbReference type="SUPFAM" id="SSF141868">
    <property type="entry name" value="EAL domain-like"/>
    <property type="match status" value="1"/>
</dbReference>
<dbReference type="Pfam" id="PF00990">
    <property type="entry name" value="GGDEF"/>
    <property type="match status" value="1"/>
</dbReference>
<feature type="transmembrane region" description="Helical" evidence="1">
    <location>
        <begin position="136"/>
        <end position="153"/>
    </location>
</feature>
<sequence>MASGPDSVAGAYPRSLDRGADGTTAGRLVARIDRRIPAPALATIGALLVASLAAVAWSTADGGTAATVVLRQVESALVVVAVVGALRRRRTASTAVERAGWTSLVGAAVAVLVTTVAAMLAPHLDARLGAPTPLDLPSLLVAPLVLLGVLLFARPTRSAAHLGRIVLDAIAVGCAVGIVGWYLVVRPFVDGRLAAQPSQELALAYVAGDAIALGLGLLALLRAKRHLRGTVACSALGLGALLASDLGRGFEVLPGVAPPASVTEIGWALAMALLAIGAWLRPGPRGEHVALSDARARRAWLWWLALPYLFLMPVAGVLLVGAVVGDVDGPMIAGSAIVIAVLGFRHVVALRENAELAQRLAGSVRELEHRAAHDELTGLLNRGGLISALRGDRPIAGRPAALLFVDLDRFKAINDTLGHAVGDAVLRAVGERLRFAIRAGLAARFAGDEFVLVLPGVVDEHAALGHAQEVLELVERPIPLADGGEVVVTASVGLTTTTSLADGETIVREADLAMFEAKQGGRARVQVFEEGLRERSADRVRLEQDLRRALAREDEIEVHLQPLIALEGDRLWGAEALVRWRHPERGMLAPGRFLAIAEESGLIVPLGHRVLAEACAAAAAVPDLIVSVNLSARQLHDPLLLATVRDALTAHGLAPDRLCLEVVEDVLVDDRTIGVLEALRALGARVAIDDFGVGASSLKQLRRIPGALVKIDRSFIGSLDTAEAGDDDRVMVRALVNVAEQLGLQVVAEGIERPDQLSAVRDLGVTIGQGWLLGHPQRAAAFVTSCGGGPLVRRGTRPARRSAA</sequence>
<evidence type="ECO:0000313" key="5">
    <source>
        <dbReference type="Proteomes" id="UP001277761"/>
    </source>
</evidence>
<dbReference type="PANTHER" id="PTHR44757:SF2">
    <property type="entry name" value="BIOFILM ARCHITECTURE MAINTENANCE PROTEIN MBAA"/>
    <property type="match status" value="1"/>
</dbReference>
<dbReference type="Pfam" id="PF00563">
    <property type="entry name" value="EAL"/>
    <property type="match status" value="1"/>
</dbReference>
<feature type="transmembrane region" description="Helical" evidence="1">
    <location>
        <begin position="227"/>
        <end position="244"/>
    </location>
</feature>
<dbReference type="InterPro" id="IPR029787">
    <property type="entry name" value="Nucleotide_cyclase"/>
</dbReference>
<dbReference type="EC" id="3.1.4.52" evidence="4"/>
<dbReference type="EC" id="2.7.7.65" evidence="4"/>
<dbReference type="InterPro" id="IPR001633">
    <property type="entry name" value="EAL_dom"/>
</dbReference>
<dbReference type="NCBIfam" id="TIGR00254">
    <property type="entry name" value="GGDEF"/>
    <property type="match status" value="1"/>
</dbReference>
<dbReference type="GO" id="GO:0071111">
    <property type="term" value="F:cyclic-guanylate-specific phosphodiesterase activity"/>
    <property type="evidence" value="ECO:0007669"/>
    <property type="project" value="UniProtKB-EC"/>
</dbReference>
<feature type="transmembrane region" description="Helical" evidence="1">
    <location>
        <begin position="36"/>
        <end position="57"/>
    </location>
</feature>
<feature type="transmembrane region" description="Helical" evidence="1">
    <location>
        <begin position="256"/>
        <end position="280"/>
    </location>
</feature>
<dbReference type="Gene3D" id="3.20.20.450">
    <property type="entry name" value="EAL domain"/>
    <property type="match status" value="1"/>
</dbReference>
<dbReference type="SMART" id="SM00267">
    <property type="entry name" value="GGDEF"/>
    <property type="match status" value="1"/>
</dbReference>
<feature type="domain" description="GGDEF" evidence="3">
    <location>
        <begin position="398"/>
        <end position="530"/>
    </location>
</feature>
<feature type="transmembrane region" description="Helical" evidence="1">
    <location>
        <begin position="300"/>
        <end position="325"/>
    </location>
</feature>
<gene>
    <name evidence="4" type="ORF">SK069_06900</name>
</gene>
<feature type="domain" description="EAL" evidence="2">
    <location>
        <begin position="539"/>
        <end position="790"/>
    </location>
</feature>
<dbReference type="GO" id="GO:0052621">
    <property type="term" value="F:diguanylate cyclase activity"/>
    <property type="evidence" value="ECO:0007669"/>
    <property type="project" value="UniProtKB-EC"/>
</dbReference>
<keyword evidence="1" id="KW-0472">Membrane</keyword>